<dbReference type="GO" id="GO:0016020">
    <property type="term" value="C:membrane"/>
    <property type="evidence" value="ECO:0007669"/>
    <property type="project" value="TreeGrafter"/>
</dbReference>
<organism evidence="6">
    <name type="scientific">Marseillevirus LCMAC102</name>
    <dbReference type="NCBI Taxonomy" id="2506603"/>
    <lineage>
        <taxon>Viruses</taxon>
        <taxon>Varidnaviria</taxon>
        <taxon>Bamfordvirae</taxon>
        <taxon>Nucleocytoviricota</taxon>
        <taxon>Megaviricetes</taxon>
        <taxon>Pimascovirales</taxon>
        <taxon>Pimascovirales incertae sedis</taxon>
        <taxon>Marseilleviridae</taxon>
    </lineage>
</organism>
<evidence type="ECO:0000313" key="6">
    <source>
        <dbReference type="EMBL" id="QBK86278.1"/>
    </source>
</evidence>
<dbReference type="PANTHER" id="PTHR19359:SF14">
    <property type="entry name" value="CYTOCHROME B5 A"/>
    <property type="match status" value="1"/>
</dbReference>
<dbReference type="Gene3D" id="3.10.120.10">
    <property type="entry name" value="Cytochrome b5-like heme/steroid binding domain"/>
    <property type="match status" value="1"/>
</dbReference>
<name>A0A481YSS5_9VIRU</name>
<dbReference type="GO" id="GO:0046872">
    <property type="term" value="F:metal ion binding"/>
    <property type="evidence" value="ECO:0007669"/>
    <property type="project" value="UniProtKB-KW"/>
</dbReference>
<protein>
    <submittedName>
        <fullName evidence="6">Cytochrome b5-like heme/steroid binding domain protein</fullName>
    </submittedName>
</protein>
<reference evidence="6" key="1">
    <citation type="journal article" date="2019" name="MBio">
        <title>Virus Genomes from Deep Sea Sediments Expand the Ocean Megavirome and Support Independent Origins of Viral Gigantism.</title>
        <authorList>
            <person name="Backstrom D."/>
            <person name="Yutin N."/>
            <person name="Jorgensen S.L."/>
            <person name="Dharamshi J."/>
            <person name="Homa F."/>
            <person name="Zaremba-Niedwiedzka K."/>
            <person name="Spang A."/>
            <person name="Wolf Y.I."/>
            <person name="Koonin E.V."/>
            <person name="Ettema T.J."/>
        </authorList>
    </citation>
    <scope>NUCLEOTIDE SEQUENCE</scope>
</reference>
<dbReference type="EMBL" id="MK500334">
    <property type="protein sequence ID" value="QBK86278.1"/>
    <property type="molecule type" value="Genomic_DNA"/>
</dbReference>
<evidence type="ECO:0000256" key="2">
    <source>
        <dbReference type="ARBA" id="ARBA00022723"/>
    </source>
</evidence>
<keyword evidence="1" id="KW-0349">Heme</keyword>
<accession>A0A481YSS5</accession>
<dbReference type="InterPro" id="IPR001199">
    <property type="entry name" value="Cyt_B5-like_heme/steroid-bd"/>
</dbReference>
<proteinExistence type="inferred from homology"/>
<dbReference type="SMART" id="SM01117">
    <property type="entry name" value="Cyt-b5"/>
    <property type="match status" value="1"/>
</dbReference>
<gene>
    <name evidence="6" type="ORF">LCMAC102_00730</name>
</gene>
<evidence type="ECO:0000259" key="5">
    <source>
        <dbReference type="PROSITE" id="PS50255"/>
    </source>
</evidence>
<keyword evidence="2" id="KW-0479">Metal-binding</keyword>
<dbReference type="GO" id="GO:0020037">
    <property type="term" value="F:heme binding"/>
    <property type="evidence" value="ECO:0007669"/>
    <property type="project" value="TreeGrafter"/>
</dbReference>
<dbReference type="PANTHER" id="PTHR19359">
    <property type="entry name" value="CYTOCHROME B5"/>
    <property type="match status" value="1"/>
</dbReference>
<dbReference type="InterPro" id="IPR036400">
    <property type="entry name" value="Cyt_B5-like_heme/steroid_sf"/>
</dbReference>
<dbReference type="InterPro" id="IPR050668">
    <property type="entry name" value="Cytochrome_b5"/>
</dbReference>
<keyword evidence="3" id="KW-0408">Iron</keyword>
<sequence length="78" mass="8910">MNYTFAEVAQHNTENDIWVVIDDKVYEVTKFLVDHPEARNSLVHYAGKDATIPFTKTTKHLQNGIEKLMLSMCVGTLK</sequence>
<dbReference type="PRINTS" id="PR00363">
    <property type="entry name" value="CYTOCHROMEB5"/>
</dbReference>
<dbReference type="PROSITE" id="PS50255">
    <property type="entry name" value="CYTOCHROME_B5_2"/>
    <property type="match status" value="1"/>
</dbReference>
<dbReference type="Pfam" id="PF00173">
    <property type="entry name" value="Cyt-b5"/>
    <property type="match status" value="1"/>
</dbReference>
<feature type="domain" description="Cytochrome b5 heme-binding" evidence="5">
    <location>
        <begin position="1"/>
        <end position="78"/>
    </location>
</feature>
<comment type="similarity">
    <text evidence="4">Belongs to the cytochrome b5 family.</text>
</comment>
<evidence type="ECO:0000256" key="1">
    <source>
        <dbReference type="ARBA" id="ARBA00022617"/>
    </source>
</evidence>
<evidence type="ECO:0000256" key="3">
    <source>
        <dbReference type="ARBA" id="ARBA00023004"/>
    </source>
</evidence>
<dbReference type="SUPFAM" id="SSF55856">
    <property type="entry name" value="Cytochrome b5-like heme/steroid binding domain"/>
    <property type="match status" value="1"/>
</dbReference>
<evidence type="ECO:0000256" key="4">
    <source>
        <dbReference type="ARBA" id="ARBA00038168"/>
    </source>
</evidence>